<feature type="transmembrane region" description="Helical" evidence="9">
    <location>
        <begin position="43"/>
        <end position="67"/>
    </location>
</feature>
<dbReference type="Proteomes" id="UP000230833">
    <property type="component" value="Unassembled WGS sequence"/>
</dbReference>
<dbReference type="PROSITE" id="PS50929">
    <property type="entry name" value="ABC_TM1F"/>
    <property type="match status" value="1"/>
</dbReference>
<feature type="transmembrane region" description="Helical" evidence="9">
    <location>
        <begin position="267"/>
        <end position="284"/>
    </location>
</feature>
<feature type="domain" description="ABC transmembrane type-1" evidence="11">
    <location>
        <begin position="54"/>
        <end position="325"/>
    </location>
</feature>
<feature type="transmembrane region" description="Helical" evidence="9">
    <location>
        <begin position="79"/>
        <end position="100"/>
    </location>
</feature>
<evidence type="ECO:0000256" key="8">
    <source>
        <dbReference type="ARBA" id="ARBA00023136"/>
    </source>
</evidence>
<keyword evidence="3" id="KW-1003">Cell membrane</keyword>
<dbReference type="EMBL" id="PCYL01000028">
    <property type="protein sequence ID" value="PIR46797.1"/>
    <property type="molecule type" value="Genomic_DNA"/>
</dbReference>
<dbReference type="InterPro" id="IPR036640">
    <property type="entry name" value="ABC1_TM_sf"/>
</dbReference>
<evidence type="ECO:0000256" key="4">
    <source>
        <dbReference type="ARBA" id="ARBA00022692"/>
    </source>
</evidence>
<keyword evidence="6" id="KW-0067">ATP-binding</keyword>
<dbReference type="PANTHER" id="PTHR24221:SF654">
    <property type="entry name" value="ATP-BINDING CASSETTE SUB-FAMILY B MEMBER 6"/>
    <property type="match status" value="1"/>
</dbReference>
<protein>
    <recommendedName>
        <fullName evidence="14">ABC transporter ATP-binding protein</fullName>
    </recommendedName>
</protein>
<reference evidence="12 13" key="1">
    <citation type="submission" date="2017-09" db="EMBL/GenBank/DDBJ databases">
        <title>Depth-based differentiation of microbial function through sediment-hosted aquifers and enrichment of novel symbionts in the deep terrestrial subsurface.</title>
        <authorList>
            <person name="Probst A.J."/>
            <person name="Ladd B."/>
            <person name="Jarett J.K."/>
            <person name="Geller-Mcgrath D.E."/>
            <person name="Sieber C.M."/>
            <person name="Emerson J.B."/>
            <person name="Anantharaman K."/>
            <person name="Thomas B.C."/>
            <person name="Malmstrom R."/>
            <person name="Stieglmeier M."/>
            <person name="Klingl A."/>
            <person name="Woyke T."/>
            <person name="Ryan C.M."/>
            <person name="Banfield J.F."/>
        </authorList>
    </citation>
    <scope>NUCLEOTIDE SEQUENCE [LARGE SCALE GENOMIC DNA]</scope>
    <source>
        <strain evidence="12">CG10_big_fil_rev_8_21_14_0_10_45_14</strain>
    </source>
</reference>
<evidence type="ECO:0008006" key="14">
    <source>
        <dbReference type="Google" id="ProtNLM"/>
    </source>
</evidence>
<evidence type="ECO:0000256" key="1">
    <source>
        <dbReference type="ARBA" id="ARBA00004651"/>
    </source>
</evidence>
<dbReference type="InterPro" id="IPR039421">
    <property type="entry name" value="Type_1_exporter"/>
</dbReference>
<proteinExistence type="predicted"/>
<feature type="transmembrane region" description="Helical" evidence="9">
    <location>
        <begin position="289"/>
        <end position="306"/>
    </location>
</feature>
<evidence type="ECO:0000256" key="2">
    <source>
        <dbReference type="ARBA" id="ARBA00022448"/>
    </source>
</evidence>
<dbReference type="InterPro" id="IPR003439">
    <property type="entry name" value="ABC_transporter-like_ATP-bd"/>
</dbReference>
<keyword evidence="2" id="KW-0813">Transport</keyword>
<keyword evidence="4 9" id="KW-0812">Transmembrane</keyword>
<dbReference type="PANTHER" id="PTHR24221">
    <property type="entry name" value="ATP-BINDING CASSETTE SUB-FAMILY B"/>
    <property type="match status" value="1"/>
</dbReference>
<dbReference type="Gene3D" id="1.20.1560.10">
    <property type="entry name" value="ABC transporter type 1, transmembrane domain"/>
    <property type="match status" value="1"/>
</dbReference>
<gene>
    <name evidence="12" type="ORF">COV07_02340</name>
</gene>
<accession>A0A2H0RK12</accession>
<dbReference type="GO" id="GO:0016887">
    <property type="term" value="F:ATP hydrolysis activity"/>
    <property type="evidence" value="ECO:0007669"/>
    <property type="project" value="InterPro"/>
</dbReference>
<dbReference type="InterPro" id="IPR003593">
    <property type="entry name" value="AAA+_ATPase"/>
</dbReference>
<dbReference type="AlphaFoldDB" id="A0A2H0RK12"/>
<keyword evidence="5" id="KW-0547">Nucleotide-binding</keyword>
<dbReference type="Pfam" id="PF00664">
    <property type="entry name" value="ABC_membrane"/>
    <property type="match status" value="1"/>
</dbReference>
<dbReference type="GO" id="GO:0005524">
    <property type="term" value="F:ATP binding"/>
    <property type="evidence" value="ECO:0007669"/>
    <property type="project" value="UniProtKB-KW"/>
</dbReference>
<dbReference type="Gene3D" id="3.40.50.300">
    <property type="entry name" value="P-loop containing nucleotide triphosphate hydrolases"/>
    <property type="match status" value="1"/>
</dbReference>
<dbReference type="Pfam" id="PF00005">
    <property type="entry name" value="ABC_tran"/>
    <property type="match status" value="1"/>
</dbReference>
<name>A0A2H0RK12_9BACT</name>
<evidence type="ECO:0000256" key="3">
    <source>
        <dbReference type="ARBA" id="ARBA00022475"/>
    </source>
</evidence>
<feature type="transmembrane region" description="Helical" evidence="9">
    <location>
        <begin position="171"/>
        <end position="194"/>
    </location>
</feature>
<evidence type="ECO:0000313" key="13">
    <source>
        <dbReference type="Proteomes" id="UP000230833"/>
    </source>
</evidence>
<evidence type="ECO:0000313" key="12">
    <source>
        <dbReference type="EMBL" id="PIR46797.1"/>
    </source>
</evidence>
<dbReference type="PROSITE" id="PS00211">
    <property type="entry name" value="ABC_TRANSPORTER_1"/>
    <property type="match status" value="1"/>
</dbReference>
<dbReference type="InterPro" id="IPR027417">
    <property type="entry name" value="P-loop_NTPase"/>
</dbReference>
<sequence length="601" mass="67256">MKTSNKRNLGALKTDPSGLSLGETFKGIWFFLAEDRGRFVRGWFILVVMYLYDLVPAFVLGLSIDFFTEWNKGESLAPFYYYAIFLGLSWSLVSVVRLHYKNKLAKIAIRAKSRSRVLCFDRLLNFSLAWHANENTGNKVQRIVSGGESVRELVRTIYNEGLRVFTRIGSVVIIISFLDLTLALVLAIFSAIFLSLELYFNRQIIALNDSYNLANEGSAGMLNEGTGNMLSIKALGAETNIQKRVVVGEEVARDVQLKRADIKARKWMSFQILTGLFMGGYLLLLGRGFVLDIFTIGSIAIFFTYFEEVRGACIMMTDITSEVVESRSAFSRMMTLFKDVPKVRSGTKTFPKRSDIKLTNAHFSYASGQNGIREINLKVGHQEILGIAGLSGSGKSTLTKVLMGLYEISEGKFEIGGEDYYDIKRENVSANMSVVLQETELFNFSLRDNITLMRDVSSKVLERAIQISQLESVVERLPEGLDAQIGERGYMLSGGERQRLGIARAICKDPKIIVLDEATSSLDSKTEKKITDGLLNEFGGKKTFIVIAHRLSTLKNADRVVVFHGGTIVEEGTFAELSRKEGSHFAEMYKIQTEKKKHVVS</sequence>
<dbReference type="InterPro" id="IPR011527">
    <property type="entry name" value="ABC1_TM_dom"/>
</dbReference>
<organism evidence="12 13">
    <name type="scientific">Candidatus Vogelbacteria bacterium CG10_big_fil_rev_8_21_14_0_10_45_14</name>
    <dbReference type="NCBI Taxonomy" id="1975042"/>
    <lineage>
        <taxon>Bacteria</taxon>
        <taxon>Candidatus Vogeliibacteriota</taxon>
    </lineage>
</organism>
<feature type="domain" description="ABC transporter" evidence="10">
    <location>
        <begin position="356"/>
        <end position="590"/>
    </location>
</feature>
<dbReference type="SUPFAM" id="SSF90123">
    <property type="entry name" value="ABC transporter transmembrane region"/>
    <property type="match status" value="1"/>
</dbReference>
<keyword evidence="8 9" id="KW-0472">Membrane</keyword>
<dbReference type="GO" id="GO:0034040">
    <property type="term" value="F:ATPase-coupled lipid transmembrane transporter activity"/>
    <property type="evidence" value="ECO:0007669"/>
    <property type="project" value="TreeGrafter"/>
</dbReference>
<comment type="caution">
    <text evidence="12">The sequence shown here is derived from an EMBL/GenBank/DDBJ whole genome shotgun (WGS) entry which is preliminary data.</text>
</comment>
<comment type="subcellular location">
    <subcellularLocation>
        <location evidence="1">Cell membrane</location>
        <topology evidence="1">Multi-pass membrane protein</topology>
    </subcellularLocation>
</comment>
<evidence type="ECO:0000256" key="7">
    <source>
        <dbReference type="ARBA" id="ARBA00022989"/>
    </source>
</evidence>
<evidence type="ECO:0000256" key="9">
    <source>
        <dbReference type="SAM" id="Phobius"/>
    </source>
</evidence>
<dbReference type="SMART" id="SM00382">
    <property type="entry name" value="AAA"/>
    <property type="match status" value="1"/>
</dbReference>
<dbReference type="InterPro" id="IPR017871">
    <property type="entry name" value="ABC_transporter-like_CS"/>
</dbReference>
<evidence type="ECO:0000256" key="5">
    <source>
        <dbReference type="ARBA" id="ARBA00022741"/>
    </source>
</evidence>
<dbReference type="SUPFAM" id="SSF52540">
    <property type="entry name" value="P-loop containing nucleoside triphosphate hydrolases"/>
    <property type="match status" value="1"/>
</dbReference>
<evidence type="ECO:0000259" key="10">
    <source>
        <dbReference type="PROSITE" id="PS50893"/>
    </source>
</evidence>
<keyword evidence="7 9" id="KW-1133">Transmembrane helix</keyword>
<dbReference type="GO" id="GO:0140359">
    <property type="term" value="F:ABC-type transporter activity"/>
    <property type="evidence" value="ECO:0007669"/>
    <property type="project" value="InterPro"/>
</dbReference>
<dbReference type="FunFam" id="3.40.50.300:FF:000299">
    <property type="entry name" value="ABC transporter ATP-binding protein/permease"/>
    <property type="match status" value="1"/>
</dbReference>
<evidence type="ECO:0000259" key="11">
    <source>
        <dbReference type="PROSITE" id="PS50929"/>
    </source>
</evidence>
<dbReference type="GO" id="GO:0005886">
    <property type="term" value="C:plasma membrane"/>
    <property type="evidence" value="ECO:0007669"/>
    <property type="project" value="UniProtKB-SubCell"/>
</dbReference>
<dbReference type="PROSITE" id="PS50893">
    <property type="entry name" value="ABC_TRANSPORTER_2"/>
    <property type="match status" value="1"/>
</dbReference>
<evidence type="ECO:0000256" key="6">
    <source>
        <dbReference type="ARBA" id="ARBA00022840"/>
    </source>
</evidence>